<keyword evidence="2" id="KW-1185">Reference proteome</keyword>
<accession>A0A5C6FG24</accession>
<dbReference type="AlphaFoldDB" id="A0A5C6FG24"/>
<dbReference type="RefSeq" id="WP_146454313.1">
    <property type="nucleotide sequence ID" value="NZ_SJPW01000001.1"/>
</dbReference>
<dbReference type="Proteomes" id="UP000318288">
    <property type="component" value="Unassembled WGS sequence"/>
</dbReference>
<gene>
    <name evidence="1" type="ORF">Poly51_07570</name>
</gene>
<protein>
    <submittedName>
        <fullName evidence="1">Uncharacterized protein</fullName>
    </submittedName>
</protein>
<sequence length="389" mass="41049" precursor="true">MPNKRASVRNSGRSVPLVAAFVGSLLAAGITAFITFPSENLPDPPAVPASPTTSPPASIVETPAKAEGSQSLLIAKRGQFFDEQVEPQIAATDALNRAAADRCITRLSRLIDGYQSQVPPFVDDLTSWSTRFSIVSQLPGQWWNTDDRVSVYISDKFESHLFSEQGLTEDIGAILQDFRSEVDANQKRMLTSVHASLSTSDLPDINLDSYRPFFEKVAHDLQTYSAQQGASSVTSGVTAILVSEAGSYVAVTVVGSLFGRVAATGAVTAAVGAGATATGGAAGAGGGSVVGPAGTVVGLVVGLGVGMAIDWYMTDQFQVQLSSQMTSYLDSLRQSLLYGSPMIDATIEPSESNQLSGGVTAALPIVCDDLLSAYRERFYQQIVQPQIER</sequence>
<comment type="caution">
    <text evidence="1">The sequence shown here is derived from an EMBL/GenBank/DDBJ whole genome shotgun (WGS) entry which is preliminary data.</text>
</comment>
<evidence type="ECO:0000313" key="1">
    <source>
        <dbReference type="EMBL" id="TWU60481.1"/>
    </source>
</evidence>
<proteinExistence type="predicted"/>
<evidence type="ECO:0000313" key="2">
    <source>
        <dbReference type="Proteomes" id="UP000318288"/>
    </source>
</evidence>
<reference evidence="1 2" key="1">
    <citation type="submission" date="2019-02" db="EMBL/GenBank/DDBJ databases">
        <title>Deep-cultivation of Planctomycetes and their phenomic and genomic characterization uncovers novel biology.</title>
        <authorList>
            <person name="Wiegand S."/>
            <person name="Jogler M."/>
            <person name="Boedeker C."/>
            <person name="Pinto D."/>
            <person name="Vollmers J."/>
            <person name="Rivas-Marin E."/>
            <person name="Kohn T."/>
            <person name="Peeters S.H."/>
            <person name="Heuer A."/>
            <person name="Rast P."/>
            <person name="Oberbeckmann S."/>
            <person name="Bunk B."/>
            <person name="Jeske O."/>
            <person name="Meyerdierks A."/>
            <person name="Storesund J.E."/>
            <person name="Kallscheuer N."/>
            <person name="Luecker S."/>
            <person name="Lage O.M."/>
            <person name="Pohl T."/>
            <person name="Merkel B.J."/>
            <person name="Hornburger P."/>
            <person name="Mueller R.-W."/>
            <person name="Bruemmer F."/>
            <person name="Labrenz M."/>
            <person name="Spormann A.M."/>
            <person name="Op Den Camp H."/>
            <person name="Overmann J."/>
            <person name="Amann R."/>
            <person name="Jetten M.S.M."/>
            <person name="Mascher T."/>
            <person name="Medema M.H."/>
            <person name="Devos D.P."/>
            <person name="Kaster A.-K."/>
            <person name="Ovreas L."/>
            <person name="Rohde M."/>
            <person name="Galperin M.Y."/>
            <person name="Jogler C."/>
        </authorList>
    </citation>
    <scope>NUCLEOTIDE SEQUENCE [LARGE SCALE GENOMIC DNA]</scope>
    <source>
        <strain evidence="1 2">Poly51</strain>
    </source>
</reference>
<dbReference type="EMBL" id="SJPW01000001">
    <property type="protein sequence ID" value="TWU60481.1"/>
    <property type="molecule type" value="Genomic_DNA"/>
</dbReference>
<organism evidence="1 2">
    <name type="scientific">Rubripirellula tenax</name>
    <dbReference type="NCBI Taxonomy" id="2528015"/>
    <lineage>
        <taxon>Bacteria</taxon>
        <taxon>Pseudomonadati</taxon>
        <taxon>Planctomycetota</taxon>
        <taxon>Planctomycetia</taxon>
        <taxon>Pirellulales</taxon>
        <taxon>Pirellulaceae</taxon>
        <taxon>Rubripirellula</taxon>
    </lineage>
</organism>
<name>A0A5C6FG24_9BACT</name>
<dbReference type="OrthoDB" id="280149at2"/>